<evidence type="ECO:0000313" key="4">
    <source>
        <dbReference type="EMBL" id="KAK3286002.1"/>
    </source>
</evidence>
<reference evidence="4 5" key="1">
    <citation type="journal article" date="2015" name="Genome Biol. Evol.">
        <title>Comparative Genomics of a Bacterivorous Green Alga Reveals Evolutionary Causalities and Consequences of Phago-Mixotrophic Mode of Nutrition.</title>
        <authorList>
            <person name="Burns J.A."/>
            <person name="Paasch A."/>
            <person name="Narechania A."/>
            <person name="Kim E."/>
        </authorList>
    </citation>
    <scope>NUCLEOTIDE SEQUENCE [LARGE SCALE GENOMIC DNA]</scope>
    <source>
        <strain evidence="4 5">PLY_AMNH</strain>
    </source>
</reference>
<dbReference type="Gene3D" id="1.25.40.10">
    <property type="entry name" value="Tetratricopeptide repeat domain"/>
    <property type="match status" value="3"/>
</dbReference>
<feature type="repeat" description="PPR" evidence="2">
    <location>
        <begin position="379"/>
        <end position="413"/>
    </location>
</feature>
<feature type="region of interest" description="Disordered" evidence="3">
    <location>
        <begin position="305"/>
        <end position="355"/>
    </location>
</feature>
<name>A0AAE0GXF8_9CHLO</name>
<sequence length="611" mass="68045">MVGLMKAPPALTTTLVAKGKGEVVELMLNETVLFSPEPETETSPGAVLTKEEASKASTRLLHGLLKDGDTAAAWRHFNDRLRDGTVDVFHCNVMLKACDSSEEQKKLIERMRQHDIPPNVVTYNTLIHTLLNEVKLSEVRQVCREMQAADIDPDDITRRALQTSAVDLSKKDSQLLSRLLKAGKKAKAWEHFEVLLQTDCVDVYHCNVMTAACDDSGAVRRHMDRMSARDVAPDVTTYNALIAALVREGDHLEAGRVLEGMRSAGMKPNKQTRKMMQQPPIWPSKETEVRPLQPLKDAALVVTSGGGDPVERVTPGDGNPAQGGTRGGGESSVGKQFEQPVAKKADAARSIDVAPTRDRSSAAVQCFIDGMRKKAKAPSTSMYAVLMQVLVTAGNQSEAEMLLEEMLEAKIVADVKIQRILDLPADWISKHNTEVLNRLVRGGEYATAWKGFKQLLELRMADLYQFNVMMKACDSSKAQRALVQQIREFGLEPDSTTYNTMMRRLVLEGKLLKARQLMEKMKDTGLEASLHTHRTLNMPVEEISKHNTAILIEHWQHGRVEQAWLHFNQLMETGTADLFHLKVMTKMCATSAERQWLMKRMDAQGIAADME</sequence>
<dbReference type="Pfam" id="PF13041">
    <property type="entry name" value="PPR_2"/>
    <property type="match status" value="3"/>
</dbReference>
<dbReference type="InterPro" id="IPR011990">
    <property type="entry name" value="TPR-like_helical_dom_sf"/>
</dbReference>
<dbReference type="PROSITE" id="PS51375">
    <property type="entry name" value="PPR"/>
    <property type="match status" value="4"/>
</dbReference>
<evidence type="ECO:0000256" key="1">
    <source>
        <dbReference type="ARBA" id="ARBA00022737"/>
    </source>
</evidence>
<dbReference type="EMBL" id="LGRX02001528">
    <property type="protein sequence ID" value="KAK3286002.1"/>
    <property type="molecule type" value="Genomic_DNA"/>
</dbReference>
<keyword evidence="1" id="KW-0677">Repeat</keyword>
<evidence type="ECO:0008006" key="6">
    <source>
        <dbReference type="Google" id="ProtNLM"/>
    </source>
</evidence>
<dbReference type="AlphaFoldDB" id="A0AAE0GXF8"/>
<proteinExistence type="predicted"/>
<gene>
    <name evidence="4" type="ORF">CYMTET_6417</name>
</gene>
<evidence type="ECO:0000256" key="3">
    <source>
        <dbReference type="SAM" id="MobiDB-lite"/>
    </source>
</evidence>
<feature type="repeat" description="PPR" evidence="2">
    <location>
        <begin position="494"/>
        <end position="528"/>
    </location>
</feature>
<feature type="compositionally biased region" description="Basic and acidic residues" evidence="3">
    <location>
        <begin position="341"/>
        <end position="355"/>
    </location>
</feature>
<evidence type="ECO:0000256" key="2">
    <source>
        <dbReference type="PROSITE-ProRule" id="PRU00708"/>
    </source>
</evidence>
<accession>A0AAE0GXF8</accession>
<dbReference type="Proteomes" id="UP001190700">
    <property type="component" value="Unassembled WGS sequence"/>
</dbReference>
<evidence type="ECO:0000313" key="5">
    <source>
        <dbReference type="Proteomes" id="UP001190700"/>
    </source>
</evidence>
<organism evidence="4 5">
    <name type="scientific">Cymbomonas tetramitiformis</name>
    <dbReference type="NCBI Taxonomy" id="36881"/>
    <lineage>
        <taxon>Eukaryota</taxon>
        <taxon>Viridiplantae</taxon>
        <taxon>Chlorophyta</taxon>
        <taxon>Pyramimonadophyceae</taxon>
        <taxon>Pyramimonadales</taxon>
        <taxon>Pyramimonadaceae</taxon>
        <taxon>Cymbomonas</taxon>
    </lineage>
</organism>
<feature type="repeat" description="PPR" evidence="2">
    <location>
        <begin position="119"/>
        <end position="153"/>
    </location>
</feature>
<protein>
    <recommendedName>
        <fullName evidence="6">Pentacotripeptide-repeat region of PRORP domain-containing protein</fullName>
    </recommendedName>
</protein>
<comment type="caution">
    <text evidence="4">The sequence shown here is derived from an EMBL/GenBank/DDBJ whole genome shotgun (WGS) entry which is preliminary data.</text>
</comment>
<dbReference type="InterPro" id="IPR002885">
    <property type="entry name" value="PPR_rpt"/>
</dbReference>
<dbReference type="PANTHER" id="PTHR47941">
    <property type="entry name" value="PENTATRICOPEPTIDE REPEAT-CONTAINING PROTEIN 3, MITOCHONDRIAL"/>
    <property type="match status" value="1"/>
</dbReference>
<feature type="repeat" description="PPR" evidence="2">
    <location>
        <begin position="234"/>
        <end position="268"/>
    </location>
</feature>
<dbReference type="NCBIfam" id="TIGR00756">
    <property type="entry name" value="PPR"/>
    <property type="match status" value="3"/>
</dbReference>
<keyword evidence="5" id="KW-1185">Reference proteome</keyword>